<dbReference type="RefSeq" id="WP_197525609.1">
    <property type="nucleotide sequence ID" value="NZ_SJPQ01000002.1"/>
</dbReference>
<dbReference type="Pfam" id="PF05016">
    <property type="entry name" value="ParE_toxin"/>
    <property type="match status" value="1"/>
</dbReference>
<dbReference type="Gene3D" id="3.30.2310.20">
    <property type="entry name" value="RelE-like"/>
    <property type="match status" value="1"/>
</dbReference>
<dbReference type="AlphaFoldDB" id="A0A5C5ZLR5"/>
<dbReference type="Proteomes" id="UP000315440">
    <property type="component" value="Unassembled WGS sequence"/>
</dbReference>
<evidence type="ECO:0000313" key="2">
    <source>
        <dbReference type="EMBL" id="TWT88392.1"/>
    </source>
</evidence>
<dbReference type="InterPro" id="IPR007712">
    <property type="entry name" value="RelE/ParE_toxin"/>
</dbReference>
<reference evidence="2 3" key="1">
    <citation type="submission" date="2019-02" db="EMBL/GenBank/DDBJ databases">
        <title>Deep-cultivation of Planctomycetes and their phenomic and genomic characterization uncovers novel biology.</title>
        <authorList>
            <person name="Wiegand S."/>
            <person name="Jogler M."/>
            <person name="Boedeker C."/>
            <person name="Pinto D."/>
            <person name="Vollmers J."/>
            <person name="Rivas-Marin E."/>
            <person name="Kohn T."/>
            <person name="Peeters S.H."/>
            <person name="Heuer A."/>
            <person name="Rast P."/>
            <person name="Oberbeckmann S."/>
            <person name="Bunk B."/>
            <person name="Jeske O."/>
            <person name="Meyerdierks A."/>
            <person name="Storesund J.E."/>
            <person name="Kallscheuer N."/>
            <person name="Luecker S."/>
            <person name="Lage O.M."/>
            <person name="Pohl T."/>
            <person name="Merkel B.J."/>
            <person name="Hornburger P."/>
            <person name="Mueller R.-W."/>
            <person name="Bruemmer F."/>
            <person name="Labrenz M."/>
            <person name="Spormann A.M."/>
            <person name="Op Den Camp H."/>
            <person name="Overmann J."/>
            <person name="Amann R."/>
            <person name="Jetten M.S.M."/>
            <person name="Mascher T."/>
            <person name="Medema M.H."/>
            <person name="Devos D.P."/>
            <person name="Kaster A.-K."/>
            <person name="Ovreas L."/>
            <person name="Rohde M."/>
            <person name="Galperin M.Y."/>
            <person name="Jogler C."/>
        </authorList>
    </citation>
    <scope>NUCLEOTIDE SEQUENCE [LARGE SCALE GENOMIC DNA]</scope>
    <source>
        <strain evidence="2 3">Mal64</strain>
    </source>
</reference>
<dbReference type="InterPro" id="IPR035093">
    <property type="entry name" value="RelE/ParE_toxin_dom_sf"/>
</dbReference>
<keyword evidence="1" id="KW-1277">Toxin-antitoxin system</keyword>
<organism evidence="2 3">
    <name type="scientific">Pseudobythopirellula maris</name>
    <dbReference type="NCBI Taxonomy" id="2527991"/>
    <lineage>
        <taxon>Bacteria</taxon>
        <taxon>Pseudomonadati</taxon>
        <taxon>Planctomycetota</taxon>
        <taxon>Planctomycetia</taxon>
        <taxon>Pirellulales</taxon>
        <taxon>Lacipirellulaceae</taxon>
        <taxon>Pseudobythopirellula</taxon>
    </lineage>
</organism>
<proteinExistence type="predicted"/>
<name>A0A5C5ZLR5_9BACT</name>
<accession>A0A5C5ZLR5</accession>
<dbReference type="EMBL" id="SJPQ01000002">
    <property type="protein sequence ID" value="TWT88392.1"/>
    <property type="molecule type" value="Genomic_DNA"/>
</dbReference>
<protein>
    <recommendedName>
        <fullName evidence="4">Plasmid stabilization system protein</fullName>
    </recommendedName>
</protein>
<comment type="caution">
    <text evidence="2">The sequence shown here is derived from an EMBL/GenBank/DDBJ whole genome shotgun (WGS) entry which is preliminary data.</text>
</comment>
<gene>
    <name evidence="2" type="ORF">Mal64_18720</name>
</gene>
<sequence>MNRRIVITEPAKWDIHSNRSWWSVCRSKEQADRWYTGILNEIYSLAEMPERFSFASEHALRIAGVRQMLYGLGGATHRVLYCVEDDAVVIYRVLSARQDSISAEDLE</sequence>
<keyword evidence="3" id="KW-1185">Reference proteome</keyword>
<evidence type="ECO:0008006" key="4">
    <source>
        <dbReference type="Google" id="ProtNLM"/>
    </source>
</evidence>
<evidence type="ECO:0000313" key="3">
    <source>
        <dbReference type="Proteomes" id="UP000315440"/>
    </source>
</evidence>
<evidence type="ECO:0000256" key="1">
    <source>
        <dbReference type="ARBA" id="ARBA00022649"/>
    </source>
</evidence>